<evidence type="ECO:0000313" key="1">
    <source>
        <dbReference type="EMBL" id="THD85297.1"/>
    </source>
</evidence>
<comment type="caution">
    <text evidence="1">The sequence shown here is derived from an EMBL/GenBank/DDBJ whole genome shotgun (WGS) entry which is preliminary data.</text>
</comment>
<evidence type="ECO:0000313" key="2">
    <source>
        <dbReference type="Proteomes" id="UP000309450"/>
    </source>
</evidence>
<reference evidence="1 2" key="1">
    <citation type="submission" date="2019-04" db="EMBL/GenBank/DDBJ databases">
        <title>Draft genome sequence of Gemmobacter aestuarii sp. nov.</title>
        <authorList>
            <person name="Hameed A."/>
            <person name="Lin S.-Y."/>
            <person name="Shahina M."/>
            <person name="Lai W.-A."/>
            <person name="Young C.-C."/>
        </authorList>
    </citation>
    <scope>NUCLEOTIDE SEQUENCE [LARGE SCALE GENOMIC DNA]</scope>
    <source>
        <strain evidence="1 2">CC-PW-75</strain>
    </source>
</reference>
<gene>
    <name evidence="1" type="ORF">E7811_06230</name>
</gene>
<name>A0A4S3MS64_9RHOB</name>
<dbReference type="RefSeq" id="WP_136393671.1">
    <property type="nucleotide sequence ID" value="NZ_SSND01000001.1"/>
</dbReference>
<dbReference type="AlphaFoldDB" id="A0A4S3MS64"/>
<dbReference type="Gene3D" id="1.10.357.10">
    <property type="entry name" value="Tetracycline Repressor, domain 2"/>
    <property type="match status" value="1"/>
</dbReference>
<keyword evidence="2" id="KW-1185">Reference proteome</keyword>
<organism evidence="1 2">
    <name type="scientific">Aliigemmobacter aestuarii</name>
    <dbReference type="NCBI Taxonomy" id="1445661"/>
    <lineage>
        <taxon>Bacteria</taxon>
        <taxon>Pseudomonadati</taxon>
        <taxon>Pseudomonadota</taxon>
        <taxon>Alphaproteobacteria</taxon>
        <taxon>Rhodobacterales</taxon>
        <taxon>Paracoccaceae</taxon>
        <taxon>Aliigemmobacter</taxon>
    </lineage>
</organism>
<sequence>MARPKSLPDAEVLASVRRILADHGDRAVSFGSVSQATGLAGPTLVQRFGTREGMVRAALSAAWDALEALTERAEADTPLSAKGAQAFLKLLGAESETSEISLLAADFRDPALRERAAAWRARVEAALALRLGGGGKAREAAAILFTAWQGQLLWQQAGGKAFRLKDALKRISG</sequence>
<dbReference type="OrthoDB" id="6973663at2"/>
<protein>
    <submittedName>
        <fullName evidence="1">Transcriptional regulator</fullName>
    </submittedName>
</protein>
<dbReference type="Proteomes" id="UP000309450">
    <property type="component" value="Unassembled WGS sequence"/>
</dbReference>
<accession>A0A4S3MS64</accession>
<dbReference type="EMBL" id="SSND01000001">
    <property type="protein sequence ID" value="THD85297.1"/>
    <property type="molecule type" value="Genomic_DNA"/>
</dbReference>
<proteinExistence type="predicted"/>
<dbReference type="InterPro" id="IPR009057">
    <property type="entry name" value="Homeodomain-like_sf"/>
</dbReference>
<dbReference type="SUPFAM" id="SSF46689">
    <property type="entry name" value="Homeodomain-like"/>
    <property type="match status" value="1"/>
</dbReference>